<proteinExistence type="predicted"/>
<dbReference type="InterPro" id="IPR038576">
    <property type="entry name" value="Methyltransf_Zn-bd_dom_put_sf"/>
</dbReference>
<evidence type="ECO:0000259" key="1">
    <source>
        <dbReference type="Pfam" id="PF08421"/>
    </source>
</evidence>
<dbReference type="EMBL" id="LAZR01067536">
    <property type="protein sequence ID" value="KKK51382.1"/>
    <property type="molecule type" value="Genomic_DNA"/>
</dbReference>
<dbReference type="Pfam" id="PF08421">
    <property type="entry name" value="Methyltransf_13"/>
    <property type="match status" value="1"/>
</dbReference>
<gene>
    <name evidence="2" type="ORF">LCGC14_3115520</name>
</gene>
<organism evidence="2">
    <name type="scientific">marine sediment metagenome</name>
    <dbReference type="NCBI Taxonomy" id="412755"/>
    <lineage>
        <taxon>unclassified sequences</taxon>
        <taxon>metagenomes</taxon>
        <taxon>ecological metagenomes</taxon>
    </lineage>
</organism>
<name>A0A0F8W3V2_9ZZZZ</name>
<dbReference type="AlphaFoldDB" id="A0A0F8W3V2"/>
<reference evidence="2" key="1">
    <citation type="journal article" date="2015" name="Nature">
        <title>Complex archaea that bridge the gap between prokaryotes and eukaryotes.</title>
        <authorList>
            <person name="Spang A."/>
            <person name="Saw J.H."/>
            <person name="Jorgensen S.L."/>
            <person name="Zaremba-Niedzwiedzka K."/>
            <person name="Martijn J."/>
            <person name="Lind A.E."/>
            <person name="van Eijk R."/>
            <person name="Schleper C."/>
            <person name="Guy L."/>
            <person name="Ettema T.J."/>
        </authorList>
    </citation>
    <scope>NUCLEOTIDE SEQUENCE</scope>
</reference>
<feature type="domain" description="Methyltransferase putative zinc binding" evidence="1">
    <location>
        <begin position="3"/>
        <end position="59"/>
    </location>
</feature>
<accession>A0A0F8W3V2</accession>
<sequence length="82" mass="9527">MNCRSCKSANLIEVLDFGKMYLPRFEPGKDVPCYPLRLMLCKHCFLVQVEETVPPDLLFKEFWYESGTNESMRAVLRNVAHA</sequence>
<comment type="caution">
    <text evidence="2">The sequence shown here is derived from an EMBL/GenBank/DDBJ whole genome shotgun (WGS) entry which is preliminary data.</text>
</comment>
<evidence type="ECO:0000313" key="2">
    <source>
        <dbReference type="EMBL" id="KKK51382.1"/>
    </source>
</evidence>
<dbReference type="InterPro" id="IPR013630">
    <property type="entry name" value="Methyltransf_Zn-bd_dom_put"/>
</dbReference>
<feature type="non-terminal residue" evidence="2">
    <location>
        <position position="82"/>
    </location>
</feature>
<dbReference type="Gene3D" id="6.20.50.110">
    <property type="entry name" value="Methyltransferase, zinc-binding domain"/>
    <property type="match status" value="1"/>
</dbReference>
<protein>
    <recommendedName>
        <fullName evidence="1">Methyltransferase putative zinc binding domain-containing protein</fullName>
    </recommendedName>
</protein>